<evidence type="ECO:0000313" key="4">
    <source>
        <dbReference type="EMBL" id="KAK3506368.1"/>
    </source>
</evidence>
<dbReference type="Gene3D" id="1.20.5.4090">
    <property type="match status" value="6"/>
</dbReference>
<feature type="coiled-coil region" evidence="3">
    <location>
        <begin position="151"/>
        <end position="195"/>
    </location>
</feature>
<organism evidence="4 5">
    <name type="scientific">Hemibagrus guttatus</name>
    <dbReference type="NCBI Taxonomy" id="175788"/>
    <lineage>
        <taxon>Eukaryota</taxon>
        <taxon>Metazoa</taxon>
        <taxon>Chordata</taxon>
        <taxon>Craniata</taxon>
        <taxon>Vertebrata</taxon>
        <taxon>Euteleostomi</taxon>
        <taxon>Actinopterygii</taxon>
        <taxon>Neopterygii</taxon>
        <taxon>Teleostei</taxon>
        <taxon>Ostariophysi</taxon>
        <taxon>Siluriformes</taxon>
        <taxon>Bagridae</taxon>
        <taxon>Hemibagrus</taxon>
    </lineage>
</organism>
<dbReference type="GO" id="GO:0000981">
    <property type="term" value="F:DNA-binding transcription factor activity, RNA polymerase II-specific"/>
    <property type="evidence" value="ECO:0007669"/>
    <property type="project" value="TreeGrafter"/>
</dbReference>
<proteinExistence type="inferred from homology"/>
<keyword evidence="5" id="KW-1185">Reference proteome</keyword>
<feature type="coiled-coil region" evidence="3">
    <location>
        <begin position="5"/>
        <end position="80"/>
    </location>
</feature>
<gene>
    <name evidence="4" type="ORF">QTP70_032902</name>
</gene>
<feature type="coiled-coil region" evidence="3">
    <location>
        <begin position="492"/>
        <end position="546"/>
    </location>
</feature>
<protein>
    <submittedName>
        <fullName evidence="4">Uncharacterized protein</fullName>
    </submittedName>
</protein>
<name>A0AAE0PQK3_9TELE</name>
<keyword evidence="2 3" id="KW-0175">Coiled coil</keyword>
<dbReference type="EMBL" id="JAUCMX010000043">
    <property type="protein sequence ID" value="KAK3506368.1"/>
    <property type="molecule type" value="Genomic_DNA"/>
</dbReference>
<sequence>MTVSLAEAEEKHQKDVETITQLEEKSNLTDQVKTLQDTVEDLGSQLCDAHLQCDELKNEYEQEQEAHRLLKSEYEEMIETLKNSEKFLKGKLSHYVSLAEAEEKYQDAWKTIVEQEHRKFILIDKIQILKDHVDELEDVQAEDFNQLVKVHKILQAEHKETEEKLKHCEKLLMEYEQEQEAHRLLKSEYEEMMETLKNSEKFLKVIYLLRSIHDCGDTHNVLQVEQKETEEKLKRCEKLLMVQELESHSTLKMEKDKLKTLTPIQEFLKEYEQEQEAHRLLKSEYEEMIETLKNSEKLLKVSLAEAKEKHQKDVDTIAELEKKKFNLINQEYTGLKDTHNVLQVEQKETEEKLKRCEELLMEYEQEQEAHRLLKSEYKEMMETLKNSEKFLKVSLAEAKEKHQKDVDTIAQLEKKKFNLINQAHYRLRDTHKILQAEQKETEKKLKHCEKLLMEYVQEQEAHRLLKSEYEEMIETLKNSENFTEGNLSYASVAEAEEKHQKAMMTFSQLMEKSLLINQVKTLKDTVEEREEVKAELHEDCDEIMDEYSPLGGHS</sequence>
<dbReference type="GO" id="GO:0000978">
    <property type="term" value="F:RNA polymerase II cis-regulatory region sequence-specific DNA binding"/>
    <property type="evidence" value="ECO:0007669"/>
    <property type="project" value="TreeGrafter"/>
</dbReference>
<evidence type="ECO:0000256" key="3">
    <source>
        <dbReference type="SAM" id="Coils"/>
    </source>
</evidence>
<dbReference type="PANTHER" id="PTHR19212">
    <property type="entry name" value="LEUCINE RICH REPEAT IN FLII INTERACTING PROTEIN"/>
    <property type="match status" value="1"/>
</dbReference>
<comment type="similarity">
    <text evidence="1">Belongs to the LRRFIP family.</text>
</comment>
<reference evidence="4" key="1">
    <citation type="submission" date="2023-06" db="EMBL/GenBank/DDBJ databases">
        <title>Male Hemibagrus guttatus genome.</title>
        <authorList>
            <person name="Bian C."/>
        </authorList>
    </citation>
    <scope>NUCLEOTIDE SEQUENCE</scope>
    <source>
        <strain evidence="4">Male_cb2023</strain>
        <tissue evidence="4">Muscle</tissue>
    </source>
</reference>
<dbReference type="Proteomes" id="UP001274896">
    <property type="component" value="Unassembled WGS sequence"/>
</dbReference>
<accession>A0AAE0PQK3</accession>
<feature type="coiled-coil region" evidence="3">
    <location>
        <begin position="219"/>
        <end position="458"/>
    </location>
</feature>
<dbReference type="Pfam" id="PF09738">
    <property type="entry name" value="LRRFIP"/>
    <property type="match status" value="1"/>
</dbReference>
<dbReference type="PANTHER" id="PTHR19212:SF5">
    <property type="entry name" value="LEUCINE-RICH REPEAT FLIGHTLESS-INTERACTING PROTEIN 1"/>
    <property type="match status" value="1"/>
</dbReference>
<evidence type="ECO:0000256" key="2">
    <source>
        <dbReference type="ARBA" id="ARBA00023054"/>
    </source>
</evidence>
<dbReference type="AlphaFoldDB" id="A0AAE0PQK3"/>
<evidence type="ECO:0000313" key="5">
    <source>
        <dbReference type="Proteomes" id="UP001274896"/>
    </source>
</evidence>
<dbReference type="InterPro" id="IPR019139">
    <property type="entry name" value="LRRFIP1/2"/>
</dbReference>
<evidence type="ECO:0000256" key="1">
    <source>
        <dbReference type="ARBA" id="ARBA00008275"/>
    </source>
</evidence>
<comment type="caution">
    <text evidence="4">The sequence shown here is derived from an EMBL/GenBank/DDBJ whole genome shotgun (WGS) entry which is preliminary data.</text>
</comment>